<organism evidence="1 2">
    <name type="scientific">Roseimicrobium gellanilyticum</name>
    <dbReference type="NCBI Taxonomy" id="748857"/>
    <lineage>
        <taxon>Bacteria</taxon>
        <taxon>Pseudomonadati</taxon>
        <taxon>Verrucomicrobiota</taxon>
        <taxon>Verrucomicrobiia</taxon>
        <taxon>Verrucomicrobiales</taxon>
        <taxon>Verrucomicrobiaceae</taxon>
        <taxon>Roseimicrobium</taxon>
    </lineage>
</organism>
<dbReference type="InterPro" id="IPR026350">
    <property type="entry name" value="GxxExxY"/>
</dbReference>
<dbReference type="NCBIfam" id="TIGR04256">
    <property type="entry name" value="GxxExxY"/>
    <property type="match status" value="1"/>
</dbReference>
<name>A0A366H1X1_9BACT</name>
<evidence type="ECO:0000313" key="1">
    <source>
        <dbReference type="EMBL" id="RBP35891.1"/>
    </source>
</evidence>
<reference evidence="1 2" key="1">
    <citation type="submission" date="2018-06" db="EMBL/GenBank/DDBJ databases">
        <title>Genomic Encyclopedia of Type Strains, Phase IV (KMG-IV): sequencing the most valuable type-strain genomes for metagenomic binning, comparative biology and taxonomic classification.</title>
        <authorList>
            <person name="Goeker M."/>
        </authorList>
    </citation>
    <scope>NUCLEOTIDE SEQUENCE [LARGE SCALE GENOMIC DNA]</scope>
    <source>
        <strain evidence="1 2">DSM 25532</strain>
    </source>
</reference>
<dbReference type="RefSeq" id="WP_113962149.1">
    <property type="nucleotide sequence ID" value="NZ_QNRR01000019.1"/>
</dbReference>
<dbReference type="EMBL" id="QNRR01000019">
    <property type="protein sequence ID" value="RBP35891.1"/>
    <property type="molecule type" value="Genomic_DNA"/>
</dbReference>
<comment type="caution">
    <text evidence="1">The sequence shown here is derived from an EMBL/GenBank/DDBJ whole genome shotgun (WGS) entry which is preliminary data.</text>
</comment>
<dbReference type="Pfam" id="PF13366">
    <property type="entry name" value="PDDEXK_3"/>
    <property type="match status" value="1"/>
</dbReference>
<evidence type="ECO:0000313" key="2">
    <source>
        <dbReference type="Proteomes" id="UP000253426"/>
    </source>
</evidence>
<dbReference type="Proteomes" id="UP000253426">
    <property type="component" value="Unassembled WGS sequence"/>
</dbReference>
<gene>
    <name evidence="1" type="ORF">DES53_11957</name>
</gene>
<accession>A0A366H1X1</accession>
<sequence length="133" mass="14998">MMTVRELCDVVRSTAFAIHVYHGSGHLEKVYENGLAHRLRKLGLDVQQQQPIPVLDQDGTVLGDYYADLVVEGVVLVELKAVKTLLQVHVAQVLGYLKSTRMEHGLLMNFGAPKFQIRKYAYSQHASEMTPDY</sequence>
<protein>
    <submittedName>
        <fullName evidence="1">GxxExxY protein</fullName>
    </submittedName>
</protein>
<dbReference type="AlphaFoldDB" id="A0A366H1X1"/>
<proteinExistence type="predicted"/>
<dbReference type="OrthoDB" id="9806869at2"/>
<keyword evidence="2" id="KW-1185">Reference proteome</keyword>